<dbReference type="GO" id="GO:0000162">
    <property type="term" value="P:L-tryptophan biosynthetic process"/>
    <property type="evidence" value="ECO:0007669"/>
    <property type="project" value="UniProtKB-UniRule"/>
</dbReference>
<organism evidence="11 12">
    <name type="scientific">Candidatus Promineifilum breve</name>
    <dbReference type="NCBI Taxonomy" id="1806508"/>
    <lineage>
        <taxon>Bacteria</taxon>
        <taxon>Bacillati</taxon>
        <taxon>Chloroflexota</taxon>
        <taxon>Ardenticatenia</taxon>
        <taxon>Candidatus Promineifilales</taxon>
        <taxon>Candidatus Promineifilaceae</taxon>
        <taxon>Candidatus Promineifilum</taxon>
    </lineage>
</organism>
<dbReference type="InterPro" id="IPR011060">
    <property type="entry name" value="RibuloseP-bd_barrel"/>
</dbReference>
<dbReference type="AlphaFoldDB" id="A0A160T1R0"/>
<dbReference type="EMBL" id="LN890655">
    <property type="protein sequence ID" value="CUS02320.2"/>
    <property type="molecule type" value="Genomic_DNA"/>
</dbReference>
<name>A0A160T1R0_9CHLR</name>
<evidence type="ECO:0000256" key="8">
    <source>
        <dbReference type="ARBA" id="ARBA00023235"/>
    </source>
</evidence>
<dbReference type="KEGG" id="pbf:CFX0092_A0439"/>
<protein>
    <recommendedName>
        <fullName evidence="4 9">N-(5'-phosphoribosyl)anthranilate isomerase</fullName>
        <shortName evidence="9">PRAI</shortName>
        <ecNumber evidence="3 9">5.3.1.24</ecNumber>
    </recommendedName>
</protein>
<evidence type="ECO:0000256" key="4">
    <source>
        <dbReference type="ARBA" id="ARBA00022272"/>
    </source>
</evidence>
<dbReference type="Gene3D" id="3.20.20.70">
    <property type="entry name" value="Aldolase class I"/>
    <property type="match status" value="1"/>
</dbReference>
<keyword evidence="12" id="KW-1185">Reference proteome</keyword>
<keyword evidence="8 9" id="KW-0413">Isomerase</keyword>
<dbReference type="InterPro" id="IPR001240">
    <property type="entry name" value="PRAI_dom"/>
</dbReference>
<dbReference type="CDD" id="cd00405">
    <property type="entry name" value="PRAI"/>
    <property type="match status" value="1"/>
</dbReference>
<dbReference type="Pfam" id="PF00697">
    <property type="entry name" value="PRAI"/>
    <property type="match status" value="1"/>
</dbReference>
<evidence type="ECO:0000313" key="12">
    <source>
        <dbReference type="Proteomes" id="UP000215027"/>
    </source>
</evidence>
<evidence type="ECO:0000256" key="5">
    <source>
        <dbReference type="ARBA" id="ARBA00022605"/>
    </source>
</evidence>
<gene>
    <name evidence="9 11" type="primary">trpF</name>
    <name evidence="11" type="ORF">CFX0092_A0439</name>
</gene>
<reference evidence="11" key="1">
    <citation type="submission" date="2016-01" db="EMBL/GenBank/DDBJ databases">
        <authorList>
            <person name="Mcilroy J.S."/>
            <person name="Karst M S."/>
            <person name="Albertsen M."/>
        </authorList>
    </citation>
    <scope>NUCLEOTIDE SEQUENCE</scope>
    <source>
        <strain evidence="11">Cfx-K</strain>
    </source>
</reference>
<evidence type="ECO:0000313" key="11">
    <source>
        <dbReference type="EMBL" id="CUS02320.2"/>
    </source>
</evidence>
<accession>A0A160T1R0</accession>
<dbReference type="Proteomes" id="UP000215027">
    <property type="component" value="Chromosome I"/>
</dbReference>
<dbReference type="PANTHER" id="PTHR42894:SF1">
    <property type="entry name" value="N-(5'-PHOSPHORIBOSYL)ANTHRANILATE ISOMERASE"/>
    <property type="match status" value="1"/>
</dbReference>
<dbReference type="HAMAP" id="MF_00135">
    <property type="entry name" value="PRAI"/>
    <property type="match status" value="1"/>
</dbReference>
<dbReference type="UniPathway" id="UPA00035">
    <property type="reaction ID" value="UER00042"/>
</dbReference>
<dbReference type="InterPro" id="IPR013785">
    <property type="entry name" value="Aldolase_TIM"/>
</dbReference>
<evidence type="ECO:0000259" key="10">
    <source>
        <dbReference type="Pfam" id="PF00697"/>
    </source>
</evidence>
<evidence type="ECO:0000256" key="2">
    <source>
        <dbReference type="ARBA" id="ARBA00004664"/>
    </source>
</evidence>
<evidence type="ECO:0000256" key="6">
    <source>
        <dbReference type="ARBA" id="ARBA00022822"/>
    </source>
</evidence>
<dbReference type="InterPro" id="IPR044643">
    <property type="entry name" value="TrpF_fam"/>
</dbReference>
<evidence type="ECO:0000256" key="3">
    <source>
        <dbReference type="ARBA" id="ARBA00012572"/>
    </source>
</evidence>
<sequence length="232" mass="24261">MTAVVKVKICGITRVADGLAALDGGADYLGFILYPPSPRAVTAEDVAAIVDSLHDARPALFARPEPPLLVGVFVNEIAEDMAAVLDGCRLDLAQLSGNEAAHLLTEPTSPLAGRAYKAIRPATLADALTLSNRYAMPDLADRSPHMPQLLLDTPHGHLYGGSGQTGDWALAAELATAMPRLMLAGGLNPDNVAQAVRQAQPYAVDVAGGVEAAPGVKDHDRVRTFISRAKTA</sequence>
<dbReference type="GO" id="GO:0004640">
    <property type="term" value="F:phosphoribosylanthranilate isomerase activity"/>
    <property type="evidence" value="ECO:0007669"/>
    <property type="project" value="UniProtKB-UniRule"/>
</dbReference>
<dbReference type="EC" id="5.3.1.24" evidence="3 9"/>
<dbReference type="SUPFAM" id="SSF51366">
    <property type="entry name" value="Ribulose-phoshate binding barrel"/>
    <property type="match status" value="1"/>
</dbReference>
<keyword evidence="6 9" id="KW-0822">Tryptophan biosynthesis</keyword>
<dbReference type="PANTHER" id="PTHR42894">
    <property type="entry name" value="N-(5'-PHOSPHORIBOSYL)ANTHRANILATE ISOMERASE"/>
    <property type="match status" value="1"/>
</dbReference>
<evidence type="ECO:0000256" key="9">
    <source>
        <dbReference type="HAMAP-Rule" id="MF_00135"/>
    </source>
</evidence>
<keyword evidence="7 9" id="KW-0057">Aromatic amino acid biosynthesis</keyword>
<comment type="pathway">
    <text evidence="2 9">Amino-acid biosynthesis; L-tryptophan biosynthesis; L-tryptophan from chorismate: step 3/5.</text>
</comment>
<evidence type="ECO:0000256" key="1">
    <source>
        <dbReference type="ARBA" id="ARBA00001164"/>
    </source>
</evidence>
<evidence type="ECO:0000256" key="7">
    <source>
        <dbReference type="ARBA" id="ARBA00023141"/>
    </source>
</evidence>
<proteinExistence type="inferred from homology"/>
<dbReference type="RefSeq" id="WP_197699847.1">
    <property type="nucleotide sequence ID" value="NZ_LN890655.1"/>
</dbReference>
<feature type="domain" description="N-(5'phosphoribosyl) anthranilate isomerase (PRAI)" evidence="10">
    <location>
        <begin position="7"/>
        <end position="227"/>
    </location>
</feature>
<comment type="similarity">
    <text evidence="9">Belongs to the TrpF family.</text>
</comment>
<comment type="catalytic activity">
    <reaction evidence="1 9">
        <text>N-(5-phospho-beta-D-ribosyl)anthranilate = 1-(2-carboxyphenylamino)-1-deoxy-D-ribulose 5-phosphate</text>
        <dbReference type="Rhea" id="RHEA:21540"/>
        <dbReference type="ChEBI" id="CHEBI:18277"/>
        <dbReference type="ChEBI" id="CHEBI:58613"/>
        <dbReference type="EC" id="5.3.1.24"/>
    </reaction>
</comment>
<keyword evidence="5 9" id="KW-0028">Amino-acid biosynthesis</keyword>